<gene>
    <name evidence="1" type="ORF">ACFQU0_14080</name>
</gene>
<dbReference type="RefSeq" id="WP_382201837.1">
    <property type="nucleotide sequence ID" value="NZ_JBHTBZ010000041.1"/>
</dbReference>
<evidence type="ECO:0000313" key="2">
    <source>
        <dbReference type="Proteomes" id="UP001596457"/>
    </source>
</evidence>
<name>A0ABW2SF14_9BURK</name>
<dbReference type="EMBL" id="JBHTBZ010000041">
    <property type="protein sequence ID" value="MFC7461557.1"/>
    <property type="molecule type" value="Genomic_DNA"/>
</dbReference>
<organism evidence="1 2">
    <name type="scientific">Hydrogenophaga defluvii</name>
    <dbReference type="NCBI Taxonomy" id="249410"/>
    <lineage>
        <taxon>Bacteria</taxon>
        <taxon>Pseudomonadati</taxon>
        <taxon>Pseudomonadota</taxon>
        <taxon>Betaproteobacteria</taxon>
        <taxon>Burkholderiales</taxon>
        <taxon>Comamonadaceae</taxon>
        <taxon>Hydrogenophaga</taxon>
    </lineage>
</organism>
<protein>
    <submittedName>
        <fullName evidence="1">Uncharacterized protein</fullName>
    </submittedName>
</protein>
<dbReference type="Proteomes" id="UP001596457">
    <property type="component" value="Unassembled WGS sequence"/>
</dbReference>
<accession>A0ABW2SF14</accession>
<reference evidence="2" key="1">
    <citation type="journal article" date="2019" name="Int. J. Syst. Evol. Microbiol.">
        <title>The Global Catalogue of Microorganisms (GCM) 10K type strain sequencing project: providing services to taxonomists for standard genome sequencing and annotation.</title>
        <authorList>
            <consortium name="The Broad Institute Genomics Platform"/>
            <consortium name="The Broad Institute Genome Sequencing Center for Infectious Disease"/>
            <person name="Wu L."/>
            <person name="Ma J."/>
        </authorList>
    </citation>
    <scope>NUCLEOTIDE SEQUENCE [LARGE SCALE GENOMIC DNA]</scope>
    <source>
        <strain evidence="2">CCUG 53903</strain>
    </source>
</reference>
<comment type="caution">
    <text evidence="1">The sequence shown here is derived from an EMBL/GenBank/DDBJ whole genome shotgun (WGS) entry which is preliminary data.</text>
</comment>
<keyword evidence="2" id="KW-1185">Reference proteome</keyword>
<sequence>MPKTASNTIAKPAKSITSEAKPTNTFITVPLPASKLNTAPAAISTDNVVKNILSIKNIDYDDVSDALQTIQSAADQWATTELAASHARLYRILTTCYEFYLAMKSGDTVKDTRKAMQKGLTEFIKSRGMKTLDKTHDMNRVVKAVFGNDRRRVSAYSIALRAALIGTDKLTPVPAKDLADWIAEKGGVEEIRSGKKKAGPTPTERAAMVKDHFDFQTPLMPIKPDARVMPYGTNDVDKVSLLVVTFTTTGELEINAVVKNDSAVNAALAIYYSEIATAVEQSKAKAAKTTRSSTLASGLSTLSQ</sequence>
<proteinExistence type="predicted"/>
<evidence type="ECO:0000313" key="1">
    <source>
        <dbReference type="EMBL" id="MFC7461557.1"/>
    </source>
</evidence>